<dbReference type="PANTHER" id="PTHR43557">
    <property type="entry name" value="APOPTOSIS-INDUCING FACTOR 1"/>
    <property type="match status" value="1"/>
</dbReference>
<dbReference type="GO" id="GO:0051213">
    <property type="term" value="F:dioxygenase activity"/>
    <property type="evidence" value="ECO:0007669"/>
    <property type="project" value="UniProtKB-KW"/>
</dbReference>
<evidence type="ECO:0000256" key="3">
    <source>
        <dbReference type="ARBA" id="ARBA00022827"/>
    </source>
</evidence>
<accession>A0A4P8IPP7</accession>
<feature type="domain" description="Reductase C-terminal" evidence="6">
    <location>
        <begin position="334"/>
        <end position="417"/>
    </location>
</feature>
<evidence type="ECO:0000256" key="1">
    <source>
        <dbReference type="ARBA" id="ARBA00001974"/>
    </source>
</evidence>
<dbReference type="InterPro" id="IPR016156">
    <property type="entry name" value="FAD/NAD-linked_Rdtase_dimer_sf"/>
</dbReference>
<dbReference type="KEGG" id="tvl:FAZ95_10690"/>
<gene>
    <name evidence="7" type="ORF">FAZ95_10690</name>
</gene>
<protein>
    <submittedName>
        <fullName evidence="7">Benzene 1,2-dioxygenase</fullName>
    </submittedName>
</protein>
<dbReference type="InterPro" id="IPR023753">
    <property type="entry name" value="FAD/NAD-binding_dom"/>
</dbReference>
<keyword evidence="7" id="KW-0223">Dioxygenase</keyword>
<dbReference type="InterPro" id="IPR028202">
    <property type="entry name" value="Reductase_C"/>
</dbReference>
<dbReference type="InterPro" id="IPR050446">
    <property type="entry name" value="FAD-oxidoreductase/Apoptosis"/>
</dbReference>
<dbReference type="Pfam" id="PF14759">
    <property type="entry name" value="Reductase_C"/>
    <property type="match status" value="1"/>
</dbReference>
<dbReference type="SUPFAM" id="SSF51905">
    <property type="entry name" value="FAD/NAD(P)-binding domain"/>
    <property type="match status" value="2"/>
</dbReference>
<organism evidence="7 8">
    <name type="scientific">Trinickia violacea</name>
    <dbReference type="NCBI Taxonomy" id="2571746"/>
    <lineage>
        <taxon>Bacteria</taxon>
        <taxon>Pseudomonadati</taxon>
        <taxon>Pseudomonadota</taxon>
        <taxon>Betaproteobacteria</taxon>
        <taxon>Burkholderiales</taxon>
        <taxon>Burkholderiaceae</taxon>
        <taxon>Trinickia</taxon>
    </lineage>
</organism>
<sequence length="418" mass="44198">MNAPSPVSRVAIVGAGHAGGRVAQHLRAMGHDGPIALIGDEAHVPYERPALSKELLLGRTSPDDLALTPHTFWTRGSGNAGVERHHARAQRLIAAERRLLLDNGVELEFDQLIIATGGAARRFALEGAELPGVVYLRTIDDSLALKEALRSAQSLAIIGAGVIGMEVAASASELGVSVTVLEAGDRVMARSVPPVVSEWIAALHRAHGVAIETGVRVEAISRGTGGRALSVLASREGCTSEINVDLVLIAVGIECDLTFLDGTGIAGAAGVPVDAYCRSPAAPWCYAAGDVASTFNTHYGRNVRLETWRNAENQARAVAEFILGRTDPYVEIPWMWTDQFGHNIQVVGLPDTGDTAIVRGNADLGPATVVLLRDGRVTGGVMIDQGRDRRYLEALLGRAPKVPLEQLADPAMPLKGMV</sequence>
<name>A0A4P8IPP7_9BURK</name>
<dbReference type="Pfam" id="PF07992">
    <property type="entry name" value="Pyr_redox_2"/>
    <property type="match status" value="1"/>
</dbReference>
<keyword evidence="3" id="KW-0274">FAD</keyword>
<dbReference type="PANTHER" id="PTHR43557:SF2">
    <property type="entry name" value="RIESKE DOMAIN-CONTAINING PROTEIN-RELATED"/>
    <property type="match status" value="1"/>
</dbReference>
<dbReference type="GO" id="GO:0016651">
    <property type="term" value="F:oxidoreductase activity, acting on NAD(P)H"/>
    <property type="evidence" value="ECO:0007669"/>
    <property type="project" value="TreeGrafter"/>
</dbReference>
<dbReference type="GO" id="GO:0005737">
    <property type="term" value="C:cytoplasm"/>
    <property type="evidence" value="ECO:0007669"/>
    <property type="project" value="TreeGrafter"/>
</dbReference>
<evidence type="ECO:0000313" key="7">
    <source>
        <dbReference type="EMBL" id="QCP49595.1"/>
    </source>
</evidence>
<keyword evidence="8" id="KW-1185">Reference proteome</keyword>
<dbReference type="PRINTS" id="PR00368">
    <property type="entry name" value="FADPNR"/>
</dbReference>
<dbReference type="EMBL" id="CP040077">
    <property type="protein sequence ID" value="QCP49595.1"/>
    <property type="molecule type" value="Genomic_DNA"/>
</dbReference>
<keyword evidence="2" id="KW-0285">Flavoprotein</keyword>
<reference evidence="7 8" key="1">
    <citation type="submission" date="2019-05" db="EMBL/GenBank/DDBJ databases">
        <title>Burkholderia sp. DHOD12, isolated from subtropical forest soil.</title>
        <authorList>
            <person name="Gao Z.-H."/>
            <person name="Qiu L.-H."/>
        </authorList>
    </citation>
    <scope>NUCLEOTIDE SEQUENCE [LARGE SCALE GENOMIC DNA]</scope>
    <source>
        <strain evidence="7 8">DHOD12</strain>
    </source>
</reference>
<evidence type="ECO:0000256" key="4">
    <source>
        <dbReference type="ARBA" id="ARBA00023002"/>
    </source>
</evidence>
<proteinExistence type="predicted"/>
<dbReference type="PRINTS" id="PR00411">
    <property type="entry name" value="PNDRDTASEI"/>
</dbReference>
<keyword evidence="4" id="KW-0560">Oxidoreductase</keyword>
<comment type="cofactor">
    <cofactor evidence="1">
        <name>FAD</name>
        <dbReference type="ChEBI" id="CHEBI:57692"/>
    </cofactor>
</comment>
<dbReference type="InterPro" id="IPR036188">
    <property type="entry name" value="FAD/NAD-bd_sf"/>
</dbReference>
<evidence type="ECO:0000313" key="8">
    <source>
        <dbReference type="Proteomes" id="UP000298656"/>
    </source>
</evidence>
<dbReference type="Gene3D" id="3.30.390.30">
    <property type="match status" value="1"/>
</dbReference>
<evidence type="ECO:0000259" key="6">
    <source>
        <dbReference type="Pfam" id="PF14759"/>
    </source>
</evidence>
<feature type="domain" description="FAD/NAD(P)-binding" evidence="5">
    <location>
        <begin position="9"/>
        <end position="315"/>
    </location>
</feature>
<evidence type="ECO:0000256" key="2">
    <source>
        <dbReference type="ARBA" id="ARBA00022630"/>
    </source>
</evidence>
<evidence type="ECO:0000259" key="5">
    <source>
        <dbReference type="Pfam" id="PF07992"/>
    </source>
</evidence>
<dbReference type="SUPFAM" id="SSF55424">
    <property type="entry name" value="FAD/NAD-linked reductases, dimerisation (C-terminal) domain"/>
    <property type="match status" value="1"/>
</dbReference>
<dbReference type="RefSeq" id="WP_137332420.1">
    <property type="nucleotide sequence ID" value="NZ_CP040077.1"/>
</dbReference>
<dbReference type="Proteomes" id="UP000298656">
    <property type="component" value="Chromosome 1"/>
</dbReference>
<dbReference type="Gene3D" id="3.50.50.60">
    <property type="entry name" value="FAD/NAD(P)-binding domain"/>
    <property type="match status" value="2"/>
</dbReference>
<dbReference type="AlphaFoldDB" id="A0A4P8IPP7"/>
<dbReference type="OrthoDB" id="9769238at2"/>